<evidence type="ECO:0000259" key="5">
    <source>
        <dbReference type="PROSITE" id="PS50011"/>
    </source>
</evidence>
<dbReference type="InParanoid" id="T1G278"/>
<dbReference type="GO" id="GO:0005886">
    <property type="term" value="C:plasma membrane"/>
    <property type="evidence" value="ECO:0000318"/>
    <property type="project" value="GO_Central"/>
</dbReference>
<dbReference type="Pfam" id="PF07714">
    <property type="entry name" value="PK_Tyr_Ser-Thr"/>
    <property type="match status" value="1"/>
</dbReference>
<dbReference type="FunFam" id="3.30.200.20:FF:000619">
    <property type="entry name" value="macrophage colony-stimulating factor 1 receptor isoform X2"/>
    <property type="match status" value="1"/>
</dbReference>
<keyword evidence="8" id="KW-1185">Reference proteome</keyword>
<feature type="binding site" evidence="3">
    <location>
        <position position="176"/>
    </location>
    <ligand>
        <name>Mg(2+)</name>
        <dbReference type="ChEBI" id="CHEBI:18420"/>
    </ligand>
</feature>
<feature type="region of interest" description="Disordered" evidence="4">
    <location>
        <begin position="76"/>
        <end position="126"/>
    </location>
</feature>
<dbReference type="EMBL" id="AMQM01003387">
    <property type="status" value="NOT_ANNOTATED_CDS"/>
    <property type="molecule type" value="Genomic_DNA"/>
</dbReference>
<feature type="domain" description="Protein kinase" evidence="5">
    <location>
        <begin position="1"/>
        <end position="295"/>
    </location>
</feature>
<feature type="active site" description="Proton acceptor" evidence="1">
    <location>
        <position position="158"/>
    </location>
</feature>
<keyword evidence="2" id="KW-0547">Nucleotide-binding</keyword>
<dbReference type="PANTHER" id="PTHR24416">
    <property type="entry name" value="TYROSINE-PROTEIN KINASE RECEPTOR"/>
    <property type="match status" value="1"/>
</dbReference>
<dbReference type="GO" id="GO:0005524">
    <property type="term" value="F:ATP binding"/>
    <property type="evidence" value="ECO:0007669"/>
    <property type="project" value="UniProtKB-KW"/>
</dbReference>
<dbReference type="OrthoDB" id="3256376at2759"/>
<dbReference type="InterPro" id="IPR011009">
    <property type="entry name" value="Kinase-like_dom_sf"/>
</dbReference>
<feature type="binding site" evidence="3">
    <location>
        <position position="163"/>
    </location>
    <ligand>
        <name>Mg(2+)</name>
        <dbReference type="ChEBI" id="CHEBI:18420"/>
    </ligand>
</feature>
<dbReference type="eggNOG" id="KOG0200">
    <property type="taxonomic scope" value="Eukaryota"/>
</dbReference>
<reference evidence="6 8" key="2">
    <citation type="journal article" date="2013" name="Nature">
        <title>Insights into bilaterian evolution from three spiralian genomes.</title>
        <authorList>
            <person name="Simakov O."/>
            <person name="Marletaz F."/>
            <person name="Cho S.J."/>
            <person name="Edsinger-Gonzales E."/>
            <person name="Havlak P."/>
            <person name="Hellsten U."/>
            <person name="Kuo D.H."/>
            <person name="Larsson T."/>
            <person name="Lv J."/>
            <person name="Arendt D."/>
            <person name="Savage R."/>
            <person name="Osoegawa K."/>
            <person name="de Jong P."/>
            <person name="Grimwood J."/>
            <person name="Chapman J.A."/>
            <person name="Shapiro H."/>
            <person name="Aerts A."/>
            <person name="Otillar R.P."/>
            <person name="Terry A.Y."/>
            <person name="Boore J.L."/>
            <person name="Grigoriev I.V."/>
            <person name="Lindberg D.R."/>
            <person name="Seaver E.C."/>
            <person name="Weisblat D.A."/>
            <person name="Putnam N.H."/>
            <person name="Rokhsar D.S."/>
        </authorList>
    </citation>
    <scope>NUCLEOTIDE SEQUENCE</scope>
</reference>
<dbReference type="GO" id="GO:0007169">
    <property type="term" value="P:cell surface receptor protein tyrosine kinase signaling pathway"/>
    <property type="evidence" value="ECO:0000318"/>
    <property type="project" value="GO_Central"/>
</dbReference>
<evidence type="ECO:0000256" key="2">
    <source>
        <dbReference type="PIRSR" id="PIRSR000615-2"/>
    </source>
</evidence>
<dbReference type="InterPro" id="IPR000719">
    <property type="entry name" value="Prot_kinase_dom"/>
</dbReference>
<dbReference type="KEGG" id="hro:HELRODRAFT_75629"/>
<dbReference type="PROSITE" id="PS50011">
    <property type="entry name" value="PROTEIN_KINASE_DOM"/>
    <property type="match status" value="1"/>
</dbReference>
<dbReference type="GO" id="GO:0004714">
    <property type="term" value="F:transmembrane receptor protein tyrosine kinase activity"/>
    <property type="evidence" value="ECO:0000318"/>
    <property type="project" value="GO_Central"/>
</dbReference>
<dbReference type="EnsemblMetazoa" id="HelroT75629">
    <property type="protein sequence ID" value="HelroP75629"/>
    <property type="gene ID" value="HelroG75629"/>
</dbReference>
<keyword evidence="3" id="KW-0479">Metal-binding</keyword>
<proteinExistence type="predicted"/>
<evidence type="ECO:0000313" key="6">
    <source>
        <dbReference type="EMBL" id="ESO08055.1"/>
    </source>
</evidence>
<feature type="binding site" evidence="2">
    <location>
        <position position="162"/>
    </location>
    <ligand>
        <name>ATP</name>
        <dbReference type="ChEBI" id="CHEBI:30616"/>
    </ligand>
</feature>
<gene>
    <name evidence="7" type="primary">20215176</name>
    <name evidence="6" type="ORF">HELRODRAFT_75629</name>
</gene>
<dbReference type="RefSeq" id="XP_009013844.1">
    <property type="nucleotide sequence ID" value="XM_009015596.1"/>
</dbReference>
<dbReference type="AlphaFoldDB" id="T1G278"/>
<dbReference type="InterPro" id="IPR050122">
    <property type="entry name" value="RTK"/>
</dbReference>
<dbReference type="InterPro" id="IPR008266">
    <property type="entry name" value="Tyr_kinase_AS"/>
</dbReference>
<dbReference type="GO" id="GO:0046872">
    <property type="term" value="F:metal ion binding"/>
    <property type="evidence" value="ECO:0007669"/>
    <property type="project" value="UniProtKB-KW"/>
</dbReference>
<dbReference type="CTD" id="20215176"/>
<evidence type="ECO:0000256" key="1">
    <source>
        <dbReference type="PIRSR" id="PIRSR000615-1"/>
    </source>
</evidence>
<dbReference type="PROSITE" id="PS00109">
    <property type="entry name" value="PROTEIN_KINASE_TYR"/>
    <property type="match status" value="1"/>
</dbReference>
<reference evidence="7" key="3">
    <citation type="submission" date="2015-06" db="UniProtKB">
        <authorList>
            <consortium name="EnsemblMetazoa"/>
        </authorList>
    </citation>
    <scope>IDENTIFICATION</scope>
</reference>
<dbReference type="EMBL" id="KB096134">
    <property type="protein sequence ID" value="ESO08055.1"/>
    <property type="molecule type" value="Genomic_DNA"/>
</dbReference>
<keyword evidence="2" id="KW-0067">ATP-binding</keyword>
<protein>
    <recommendedName>
        <fullName evidence="5">Protein kinase domain-containing protein</fullName>
    </recommendedName>
</protein>
<dbReference type="Gene3D" id="3.30.200.20">
    <property type="entry name" value="Phosphorylase Kinase, domain 1"/>
    <property type="match status" value="1"/>
</dbReference>
<organism evidence="7 8">
    <name type="scientific">Helobdella robusta</name>
    <name type="common">Californian leech</name>
    <dbReference type="NCBI Taxonomy" id="6412"/>
    <lineage>
        <taxon>Eukaryota</taxon>
        <taxon>Metazoa</taxon>
        <taxon>Spiralia</taxon>
        <taxon>Lophotrochozoa</taxon>
        <taxon>Annelida</taxon>
        <taxon>Clitellata</taxon>
        <taxon>Hirudinea</taxon>
        <taxon>Rhynchobdellida</taxon>
        <taxon>Glossiphoniidae</taxon>
        <taxon>Helobdella</taxon>
    </lineage>
</organism>
<dbReference type="SMART" id="SM00219">
    <property type="entry name" value="TyrKc"/>
    <property type="match status" value="1"/>
</dbReference>
<dbReference type="InterPro" id="IPR001245">
    <property type="entry name" value="Ser-Thr/Tyr_kinase_cat_dom"/>
</dbReference>
<dbReference type="GO" id="GO:0043235">
    <property type="term" value="C:receptor complex"/>
    <property type="evidence" value="ECO:0000318"/>
    <property type="project" value="GO_Central"/>
</dbReference>
<dbReference type="CDD" id="cd00192">
    <property type="entry name" value="PTKc"/>
    <property type="match status" value="1"/>
</dbReference>
<evidence type="ECO:0000256" key="3">
    <source>
        <dbReference type="PIRSR" id="PIRSR000615-3"/>
    </source>
</evidence>
<dbReference type="SUPFAM" id="SSF56112">
    <property type="entry name" value="Protein kinase-like (PK-like)"/>
    <property type="match status" value="1"/>
</dbReference>
<reference evidence="8" key="1">
    <citation type="submission" date="2012-12" db="EMBL/GenBank/DDBJ databases">
        <authorList>
            <person name="Hellsten U."/>
            <person name="Grimwood J."/>
            <person name="Chapman J.A."/>
            <person name="Shapiro H."/>
            <person name="Aerts A."/>
            <person name="Otillar R.P."/>
            <person name="Terry A.Y."/>
            <person name="Boore J.L."/>
            <person name="Simakov O."/>
            <person name="Marletaz F."/>
            <person name="Cho S.-J."/>
            <person name="Edsinger-Gonzales E."/>
            <person name="Havlak P."/>
            <person name="Kuo D.-H."/>
            <person name="Larsson T."/>
            <person name="Lv J."/>
            <person name="Arendt D."/>
            <person name="Savage R."/>
            <person name="Osoegawa K."/>
            <person name="de Jong P."/>
            <person name="Lindberg D.R."/>
            <person name="Seaver E.C."/>
            <person name="Weisblat D.A."/>
            <person name="Putnam N.H."/>
            <person name="Grigoriev I.V."/>
            <person name="Rokhsar D.S."/>
        </authorList>
    </citation>
    <scope>NUCLEOTIDE SEQUENCE</scope>
</reference>
<evidence type="ECO:0000313" key="8">
    <source>
        <dbReference type="Proteomes" id="UP000015101"/>
    </source>
</evidence>
<keyword evidence="3" id="KW-0460">Magnesium</keyword>
<sequence>MGSEEQLRSLISELKIMIHLGRHNNLLSVIGAVTKNLKYGSLYIITEYCQHGNLKNFLQKIRLMLLIQKAEEKKHLSKSNARHHPNLKNYHKRKPNYENDHGDDDNNNDDDNDNVNNNNDDDDDDDDDQLLLVDLYNMAYQIAKGLDYLSSKKYIHRDIAARNVLVTESRTMKLCDFGLAKDCYKTEEYKKKSTTPVPIKWMALESLSKNIYTLQSDVWSFGVLLWEIFTLGSSNPYSGLVMDKTFLDRLQEGYRLEKPSLADKEIYNLMICCWRNEPNERPNSTQLVTTISSILMKKYQTVGWLAG</sequence>
<evidence type="ECO:0000256" key="4">
    <source>
        <dbReference type="SAM" id="MobiDB-lite"/>
    </source>
</evidence>
<dbReference type="OMA" id="NGYECHA"/>
<dbReference type="PIRSF" id="PIRSF000615">
    <property type="entry name" value="TyrPK_CSF1-R"/>
    <property type="match status" value="1"/>
</dbReference>
<name>T1G278_HELRO</name>
<dbReference type="Gene3D" id="1.10.510.10">
    <property type="entry name" value="Transferase(Phosphotransferase) domain 1"/>
    <property type="match status" value="1"/>
</dbReference>
<accession>T1G278</accession>
<dbReference type="STRING" id="6412.T1G278"/>
<feature type="compositionally biased region" description="Basic residues" evidence="4">
    <location>
        <begin position="76"/>
        <end position="94"/>
    </location>
</feature>
<dbReference type="HOGENOM" id="CLU_000288_7_40_1"/>
<dbReference type="Proteomes" id="UP000015101">
    <property type="component" value="Unassembled WGS sequence"/>
</dbReference>
<dbReference type="InterPro" id="IPR020635">
    <property type="entry name" value="Tyr_kinase_cat_dom"/>
</dbReference>
<evidence type="ECO:0000313" key="7">
    <source>
        <dbReference type="EnsemblMetazoa" id="HelroP75629"/>
    </source>
</evidence>
<dbReference type="PANTHER" id="PTHR24416:SF600">
    <property type="entry name" value="PDGF- AND VEGF-RECEPTOR RELATED, ISOFORM J"/>
    <property type="match status" value="1"/>
</dbReference>
<dbReference type="FunFam" id="1.10.510.10:FF:000373">
    <property type="entry name" value="Receptor protein-tyrosine kinase"/>
    <property type="match status" value="1"/>
</dbReference>
<dbReference type="GeneID" id="20215176"/>
<feature type="compositionally biased region" description="Acidic residues" evidence="4">
    <location>
        <begin position="101"/>
        <end position="126"/>
    </location>
</feature>